<evidence type="ECO:0000313" key="4">
    <source>
        <dbReference type="Proteomes" id="UP001209570"/>
    </source>
</evidence>
<dbReference type="PROSITE" id="PS51767">
    <property type="entry name" value="PEPTIDASE_A1"/>
    <property type="match status" value="1"/>
</dbReference>
<evidence type="ECO:0000259" key="2">
    <source>
        <dbReference type="PROSITE" id="PS51767"/>
    </source>
</evidence>
<proteinExistence type="predicted"/>
<feature type="transmembrane region" description="Helical" evidence="1">
    <location>
        <begin position="328"/>
        <end position="347"/>
    </location>
</feature>
<evidence type="ECO:0000313" key="3">
    <source>
        <dbReference type="EMBL" id="KAJ0409470.1"/>
    </source>
</evidence>
<dbReference type="Proteomes" id="UP001209570">
    <property type="component" value="Unassembled WGS sequence"/>
</dbReference>
<keyword evidence="4" id="KW-1185">Reference proteome</keyword>
<gene>
    <name evidence="3" type="ORF">P43SY_002360</name>
</gene>
<keyword evidence="1" id="KW-0472">Membrane</keyword>
<dbReference type="AlphaFoldDB" id="A0AAD5LSZ8"/>
<accession>A0AAD5LSZ8</accession>
<dbReference type="SUPFAM" id="SSF50630">
    <property type="entry name" value="Acid proteases"/>
    <property type="match status" value="1"/>
</dbReference>
<dbReference type="Gene3D" id="2.40.70.10">
    <property type="entry name" value="Acid Proteases"/>
    <property type="match status" value="1"/>
</dbReference>
<sequence length="408" mass="43682">MSSVGLVDITPSLLAPLRIELTYGAIANTSGYFFLGNVDGTTTPLVIDTTKDGIWTQCDEPNDEVKLQVGEIDLGHVAVHQNAPGGSSASVFGLGPLSSSLFSTYPKISISLDESKPFLALGDVDSGSMVSKTPLTLAAFGNDAWQVGLSAIQVEGRPPITLPTQTVQLDVRHEASCLPVDIFRTFQQSVLAASPDCKVSDGRITCASTANLPRLALDLDGKTFFMNAAQYTKANHDKTQYSVQLEVCRPSAPWRLGSSFLRSFVMVLEKSSPAVTLFCDVGKTCLASGIPLHDYTATHRIALRTGSRQLRRSGGGFFVFITTSEEGIVLSIVILAICLGCTFMRMVDCDDDKSETNETQPPTAVPVTAHAVQPVVMSPYHAQAAPAVEKPYWELRDAPPTASNALPK</sequence>
<evidence type="ECO:0000256" key="1">
    <source>
        <dbReference type="SAM" id="Phobius"/>
    </source>
</evidence>
<name>A0AAD5LSZ8_PYTIN</name>
<feature type="domain" description="Peptidase A1" evidence="2">
    <location>
        <begin position="1"/>
        <end position="278"/>
    </location>
</feature>
<dbReference type="InterPro" id="IPR021109">
    <property type="entry name" value="Peptidase_aspartic_dom_sf"/>
</dbReference>
<dbReference type="Pfam" id="PF00026">
    <property type="entry name" value="Asp"/>
    <property type="match status" value="1"/>
</dbReference>
<comment type="caution">
    <text evidence="3">The sequence shown here is derived from an EMBL/GenBank/DDBJ whole genome shotgun (WGS) entry which is preliminary data.</text>
</comment>
<reference evidence="3" key="1">
    <citation type="submission" date="2021-12" db="EMBL/GenBank/DDBJ databases">
        <title>Prjna785345.</title>
        <authorList>
            <person name="Rujirawat T."/>
            <person name="Krajaejun T."/>
        </authorList>
    </citation>
    <scope>NUCLEOTIDE SEQUENCE</scope>
    <source>
        <strain evidence="3">Pi057C3</strain>
    </source>
</reference>
<keyword evidence="1" id="KW-1133">Transmembrane helix</keyword>
<keyword evidence="1" id="KW-0812">Transmembrane</keyword>
<protein>
    <recommendedName>
        <fullName evidence="2">Peptidase A1 domain-containing protein</fullName>
    </recommendedName>
</protein>
<dbReference type="EMBL" id="JAKCXM010000004">
    <property type="protein sequence ID" value="KAJ0409470.1"/>
    <property type="molecule type" value="Genomic_DNA"/>
</dbReference>
<organism evidence="3 4">
    <name type="scientific">Pythium insidiosum</name>
    <name type="common">Pythiosis disease agent</name>
    <dbReference type="NCBI Taxonomy" id="114742"/>
    <lineage>
        <taxon>Eukaryota</taxon>
        <taxon>Sar</taxon>
        <taxon>Stramenopiles</taxon>
        <taxon>Oomycota</taxon>
        <taxon>Peronosporomycetes</taxon>
        <taxon>Pythiales</taxon>
        <taxon>Pythiaceae</taxon>
        <taxon>Pythium</taxon>
    </lineage>
</organism>
<dbReference type="InterPro" id="IPR033121">
    <property type="entry name" value="PEPTIDASE_A1"/>
</dbReference>